<dbReference type="InterPro" id="IPR016195">
    <property type="entry name" value="Pol/histidinol_Pase-like"/>
</dbReference>
<dbReference type="PANTHER" id="PTHR36928">
    <property type="entry name" value="PHOSPHATASE YCDX-RELATED"/>
    <property type="match status" value="1"/>
</dbReference>
<comment type="caution">
    <text evidence="2">The sequence shown here is derived from an EMBL/GenBank/DDBJ whole genome shotgun (WGS) entry which is preliminary data.</text>
</comment>
<evidence type="ECO:0000313" key="3">
    <source>
        <dbReference type="Proteomes" id="UP001166402"/>
    </source>
</evidence>
<evidence type="ECO:0000313" key="2">
    <source>
        <dbReference type="EMBL" id="MBP2073288.1"/>
    </source>
</evidence>
<dbReference type="GO" id="GO:0016787">
    <property type="term" value="F:hydrolase activity"/>
    <property type="evidence" value="ECO:0007669"/>
    <property type="project" value="UniProtKB-KW"/>
</dbReference>
<name>A0ABS4NHY9_9THEO</name>
<protein>
    <submittedName>
        <fullName evidence="2">Hydrolase</fullName>
    </submittedName>
</protein>
<dbReference type="InterPro" id="IPR003141">
    <property type="entry name" value="Pol/His_phosphatase_N"/>
</dbReference>
<keyword evidence="2" id="KW-0378">Hydrolase</keyword>
<organism evidence="2 3">
    <name type="scientific">Thermoanaerobacterium butyriciformans</name>
    <dbReference type="NCBI Taxonomy" id="1702242"/>
    <lineage>
        <taxon>Bacteria</taxon>
        <taxon>Bacillati</taxon>
        <taxon>Bacillota</taxon>
        <taxon>Clostridia</taxon>
        <taxon>Thermoanaerobacterales</taxon>
        <taxon>Thermoanaerobacteraceae</taxon>
        <taxon>Thermoanaerobacterium</taxon>
    </lineage>
</organism>
<keyword evidence="3" id="KW-1185">Reference proteome</keyword>
<gene>
    <name evidence="2" type="ORF">J2Z80_002840</name>
</gene>
<reference evidence="2" key="1">
    <citation type="submission" date="2021-03" db="EMBL/GenBank/DDBJ databases">
        <title>Genomic Encyclopedia of Type Strains, Phase IV (KMG-IV): sequencing the most valuable type-strain genomes for metagenomic binning, comparative biology and taxonomic classification.</title>
        <authorList>
            <person name="Goeker M."/>
        </authorList>
    </citation>
    <scope>NUCLEOTIDE SEQUENCE</scope>
    <source>
        <strain evidence="2">DSM 101588</strain>
    </source>
</reference>
<dbReference type="Gene3D" id="3.20.20.140">
    <property type="entry name" value="Metal-dependent hydrolases"/>
    <property type="match status" value="1"/>
</dbReference>
<dbReference type="InterPro" id="IPR004013">
    <property type="entry name" value="PHP_dom"/>
</dbReference>
<dbReference type="PANTHER" id="PTHR36928:SF1">
    <property type="entry name" value="PHOSPHATASE YCDX-RELATED"/>
    <property type="match status" value="1"/>
</dbReference>
<dbReference type="EMBL" id="JAGGLT010000041">
    <property type="protein sequence ID" value="MBP2073288.1"/>
    <property type="molecule type" value="Genomic_DNA"/>
</dbReference>
<dbReference type="SUPFAM" id="SSF89550">
    <property type="entry name" value="PHP domain-like"/>
    <property type="match status" value="1"/>
</dbReference>
<dbReference type="Pfam" id="PF02811">
    <property type="entry name" value="PHP"/>
    <property type="match status" value="1"/>
</dbReference>
<dbReference type="InterPro" id="IPR050243">
    <property type="entry name" value="PHP_phosphatase"/>
</dbReference>
<dbReference type="SMART" id="SM00481">
    <property type="entry name" value="POLIIIAc"/>
    <property type="match status" value="1"/>
</dbReference>
<dbReference type="Proteomes" id="UP001166402">
    <property type="component" value="Unassembled WGS sequence"/>
</dbReference>
<proteinExistence type="predicted"/>
<evidence type="ECO:0000259" key="1">
    <source>
        <dbReference type="SMART" id="SM00481"/>
    </source>
</evidence>
<feature type="domain" description="Polymerase/histidinol phosphatase N-terminal" evidence="1">
    <location>
        <begin position="11"/>
        <end position="89"/>
    </location>
</feature>
<sequence length="249" mass="27820">MKGNLKMEIFADYHTHTVFSHGKGTIEDNVKAAIQKGLKEIAITDHGPRHIFFGIRSRNYRKIRDEIDRMNDKFPDIKVLMGVEANLISLNGDIDVDDELLKYIDILLMGYHTGVSPFDFYNLVNLFGKNTASKYFSYLKPVVREQNTDAMIKAINKYDINIITHPGAKVDIDTKRLALAAKARGTALEINSSHGYMTVEYVKIAKSVGAKFVIDSDAHTPSRVGDFARGIEIAKKAGLATDDIINAKE</sequence>
<accession>A0ABS4NHY9</accession>